<evidence type="ECO:0000259" key="8">
    <source>
        <dbReference type="Pfam" id="PF14322"/>
    </source>
</evidence>
<gene>
    <name evidence="9" type="ORF">SAMN04488121_11233</name>
</gene>
<evidence type="ECO:0000256" key="3">
    <source>
        <dbReference type="ARBA" id="ARBA00022729"/>
    </source>
</evidence>
<dbReference type="InterPro" id="IPR012944">
    <property type="entry name" value="SusD_RagB_dom"/>
</dbReference>
<dbReference type="InterPro" id="IPR011990">
    <property type="entry name" value="TPR-like_helical_dom_sf"/>
</dbReference>
<dbReference type="InterPro" id="IPR033985">
    <property type="entry name" value="SusD-like_N"/>
</dbReference>
<sequence>MKMKISIIKLLALALLFTSCQKYLDNGQLPAGTIGGSDAYISDNSISAIVTGSLAALNGSGPDDFPGLTGLYTDELLPMPNTSANNKIHMCYEDAISPATVNFWSSTYSKIYALNLAIEGINATNAQLYFKNQWLGECYFLRAFNYYYLTNLYGDVALALTSDFNVTNKLSRAPQSDVYRQIISDLKMATSMLPATYRDGYGSVTADRARPNLRTAQALLAKMYLATGEWQRAADMADSVIADNDTYKLVGLADVFLKNSQETIWSMAMIDDRITAEFESYNNSMPATVTTEPVSTYLVQVQLTDDLLNSFEPNDGRYTNWVRATTYTGITPTATYYFPNKYKSVANGAERSMILRLADIYLVRAEARTALKNLSGAQEDINVVRSRAGLSNTTASTETELQAAIAQERRVELFTEMGNRFFDLRRTGKLDAAMIAAKGNGIWTAYKQFWPIPPSEITYNPNLTQTFGY</sequence>
<evidence type="ECO:0000256" key="6">
    <source>
        <dbReference type="SAM" id="SignalP"/>
    </source>
</evidence>
<keyword evidence="3 6" id="KW-0732">Signal</keyword>
<dbReference type="Proteomes" id="UP000199045">
    <property type="component" value="Unassembled WGS sequence"/>
</dbReference>
<comment type="subcellular location">
    <subcellularLocation>
        <location evidence="1">Cell outer membrane</location>
    </subcellularLocation>
</comment>
<evidence type="ECO:0000256" key="2">
    <source>
        <dbReference type="ARBA" id="ARBA00006275"/>
    </source>
</evidence>
<accession>A0A1G8C7R3</accession>
<keyword evidence="4" id="KW-0472">Membrane</keyword>
<name>A0A1G8C7R3_CHIFI</name>
<dbReference type="GO" id="GO:0009279">
    <property type="term" value="C:cell outer membrane"/>
    <property type="evidence" value="ECO:0007669"/>
    <property type="project" value="UniProtKB-SubCell"/>
</dbReference>
<feature type="domain" description="RagB/SusD" evidence="7">
    <location>
        <begin position="337"/>
        <end position="469"/>
    </location>
</feature>
<dbReference type="PROSITE" id="PS51257">
    <property type="entry name" value="PROKAR_LIPOPROTEIN"/>
    <property type="match status" value="1"/>
</dbReference>
<evidence type="ECO:0000259" key="7">
    <source>
        <dbReference type="Pfam" id="PF07980"/>
    </source>
</evidence>
<evidence type="ECO:0000256" key="1">
    <source>
        <dbReference type="ARBA" id="ARBA00004442"/>
    </source>
</evidence>
<organism evidence="9 10">
    <name type="scientific">Chitinophaga filiformis</name>
    <name type="common">Myxococcus filiformis</name>
    <name type="synonym">Flexibacter filiformis</name>
    <dbReference type="NCBI Taxonomy" id="104663"/>
    <lineage>
        <taxon>Bacteria</taxon>
        <taxon>Pseudomonadati</taxon>
        <taxon>Bacteroidota</taxon>
        <taxon>Chitinophagia</taxon>
        <taxon>Chitinophagales</taxon>
        <taxon>Chitinophagaceae</taxon>
        <taxon>Chitinophaga</taxon>
    </lineage>
</organism>
<feature type="signal peptide" evidence="6">
    <location>
        <begin position="1"/>
        <end position="24"/>
    </location>
</feature>
<comment type="similarity">
    <text evidence="2">Belongs to the SusD family.</text>
</comment>
<reference evidence="9 10" key="1">
    <citation type="submission" date="2016-10" db="EMBL/GenBank/DDBJ databases">
        <authorList>
            <person name="de Groot N.N."/>
        </authorList>
    </citation>
    <scope>NUCLEOTIDE SEQUENCE [LARGE SCALE GENOMIC DNA]</scope>
    <source>
        <strain evidence="9 10">DSM 527</strain>
    </source>
</reference>
<dbReference type="STRING" id="104663.SAMN04488121_11233"/>
<keyword evidence="5" id="KW-0998">Cell outer membrane</keyword>
<dbReference type="OrthoDB" id="625727at2"/>
<dbReference type="Gene3D" id="1.25.40.390">
    <property type="match status" value="1"/>
</dbReference>
<dbReference type="Pfam" id="PF07980">
    <property type="entry name" value="SusD_RagB"/>
    <property type="match status" value="1"/>
</dbReference>
<dbReference type="AlphaFoldDB" id="A0A1G8C7R3"/>
<evidence type="ECO:0000256" key="4">
    <source>
        <dbReference type="ARBA" id="ARBA00023136"/>
    </source>
</evidence>
<dbReference type="EMBL" id="FNBN01000012">
    <property type="protein sequence ID" value="SDH40910.1"/>
    <property type="molecule type" value="Genomic_DNA"/>
</dbReference>
<evidence type="ECO:0000256" key="5">
    <source>
        <dbReference type="ARBA" id="ARBA00023237"/>
    </source>
</evidence>
<feature type="domain" description="SusD-like N-terminal" evidence="8">
    <location>
        <begin position="93"/>
        <end position="225"/>
    </location>
</feature>
<proteinExistence type="inferred from homology"/>
<dbReference type="CDD" id="cd08977">
    <property type="entry name" value="SusD"/>
    <property type="match status" value="1"/>
</dbReference>
<dbReference type="Pfam" id="PF14322">
    <property type="entry name" value="SusD-like_3"/>
    <property type="match status" value="1"/>
</dbReference>
<evidence type="ECO:0000313" key="9">
    <source>
        <dbReference type="EMBL" id="SDH40910.1"/>
    </source>
</evidence>
<evidence type="ECO:0000313" key="10">
    <source>
        <dbReference type="Proteomes" id="UP000199045"/>
    </source>
</evidence>
<protein>
    <submittedName>
        <fullName evidence="9">Starch-binding associating with outer membrane</fullName>
    </submittedName>
</protein>
<feature type="chain" id="PRO_5011770020" evidence="6">
    <location>
        <begin position="25"/>
        <end position="469"/>
    </location>
</feature>
<dbReference type="SUPFAM" id="SSF48452">
    <property type="entry name" value="TPR-like"/>
    <property type="match status" value="1"/>
</dbReference>